<dbReference type="OrthoDB" id="9784707at2"/>
<evidence type="ECO:0000259" key="1">
    <source>
        <dbReference type="PROSITE" id="PS51186"/>
    </source>
</evidence>
<sequence>MFKITVDEEISLYLPHETFAARYAELAFENFAYLSQWLAWPAFCKTEEDFEGFIKGSVHKYADGISMNCAIKYKGEIVGNTGFNTINQDTKMAVIGYWLAEKYQGKGIITRTTRFLIDYAFKTLDLEKVQISAAEENLPSRAVCERLGMTLEGVLTNQEKVGDRILNHAVYGIHRQH</sequence>
<dbReference type="PROSITE" id="PS51186">
    <property type="entry name" value="GNAT"/>
    <property type="match status" value="1"/>
</dbReference>
<feature type="domain" description="N-acetyltransferase" evidence="1">
    <location>
        <begin position="21"/>
        <end position="171"/>
    </location>
</feature>
<dbReference type="AlphaFoldDB" id="A0A4Q0YQD6"/>
<dbReference type="GO" id="GO:0008999">
    <property type="term" value="F:protein-N-terminal-alanine acetyltransferase activity"/>
    <property type="evidence" value="ECO:0007669"/>
    <property type="project" value="TreeGrafter"/>
</dbReference>
<organism evidence="2 3">
    <name type="scientific">Veronia nyctiphanis</name>
    <dbReference type="NCBI Taxonomy" id="1278244"/>
    <lineage>
        <taxon>Bacteria</taxon>
        <taxon>Pseudomonadati</taxon>
        <taxon>Pseudomonadota</taxon>
        <taxon>Gammaproteobacteria</taxon>
        <taxon>Vibrionales</taxon>
        <taxon>Vibrionaceae</taxon>
        <taxon>Veronia</taxon>
    </lineage>
</organism>
<dbReference type="GO" id="GO:0005737">
    <property type="term" value="C:cytoplasm"/>
    <property type="evidence" value="ECO:0007669"/>
    <property type="project" value="TreeGrafter"/>
</dbReference>
<reference evidence="2 3" key="1">
    <citation type="submission" date="2017-10" db="EMBL/GenBank/DDBJ databases">
        <title>Nyctiphanis sp. nov., isolated from the stomach of the euphausiid Nyctiphanes simplex (Hansen, 1911) in the Gulf of California.</title>
        <authorList>
            <person name="Gomez-Gil B."/>
            <person name="Aguilar-Mendez M."/>
            <person name="Lopez-Cortes A."/>
            <person name="Gomez-Gutierrez J."/>
            <person name="Roque A."/>
            <person name="Lang E."/>
            <person name="Gonzalez-Castillo A."/>
        </authorList>
    </citation>
    <scope>NUCLEOTIDE SEQUENCE [LARGE SCALE GENOMIC DNA]</scope>
    <source>
        <strain evidence="2 3">CAIM 600</strain>
    </source>
</reference>
<dbReference type="PANTHER" id="PTHR43441">
    <property type="entry name" value="RIBOSOMAL-PROTEIN-SERINE ACETYLTRANSFERASE"/>
    <property type="match status" value="1"/>
</dbReference>
<dbReference type="RefSeq" id="WP_129123253.1">
    <property type="nucleotide sequence ID" value="NZ_PEIB01000024.1"/>
</dbReference>
<evidence type="ECO:0000313" key="3">
    <source>
        <dbReference type="Proteomes" id="UP000290287"/>
    </source>
</evidence>
<protein>
    <submittedName>
        <fullName evidence="2">RimJ/RimL family protein N-acetyltransferase</fullName>
    </submittedName>
</protein>
<dbReference type="Gene3D" id="3.40.630.30">
    <property type="match status" value="1"/>
</dbReference>
<dbReference type="PANTHER" id="PTHR43441:SF11">
    <property type="entry name" value="RIBOSOMAL-PROTEIN-SERINE ACETYLTRANSFERASE"/>
    <property type="match status" value="1"/>
</dbReference>
<dbReference type="InterPro" id="IPR000182">
    <property type="entry name" value="GNAT_dom"/>
</dbReference>
<proteinExistence type="predicted"/>
<dbReference type="EMBL" id="PEIB01000024">
    <property type="protein sequence ID" value="RXJ72234.1"/>
    <property type="molecule type" value="Genomic_DNA"/>
</dbReference>
<keyword evidence="2" id="KW-0808">Transferase</keyword>
<dbReference type="Proteomes" id="UP000290287">
    <property type="component" value="Unassembled WGS sequence"/>
</dbReference>
<evidence type="ECO:0000313" key="2">
    <source>
        <dbReference type="EMBL" id="RXJ72234.1"/>
    </source>
</evidence>
<name>A0A4Q0YQD6_9GAMM</name>
<dbReference type="GO" id="GO:1990189">
    <property type="term" value="F:protein N-terminal-serine acetyltransferase activity"/>
    <property type="evidence" value="ECO:0007669"/>
    <property type="project" value="TreeGrafter"/>
</dbReference>
<gene>
    <name evidence="2" type="ORF">CS022_16945</name>
</gene>
<keyword evidence="3" id="KW-1185">Reference proteome</keyword>
<dbReference type="InterPro" id="IPR051908">
    <property type="entry name" value="Ribosomal_N-acetyltransferase"/>
</dbReference>
<accession>A0A4Q0YQD6</accession>
<dbReference type="InterPro" id="IPR016181">
    <property type="entry name" value="Acyl_CoA_acyltransferase"/>
</dbReference>
<comment type="caution">
    <text evidence="2">The sequence shown here is derived from an EMBL/GenBank/DDBJ whole genome shotgun (WGS) entry which is preliminary data.</text>
</comment>
<dbReference type="Pfam" id="PF13302">
    <property type="entry name" value="Acetyltransf_3"/>
    <property type="match status" value="1"/>
</dbReference>
<dbReference type="SUPFAM" id="SSF55729">
    <property type="entry name" value="Acyl-CoA N-acyltransferases (Nat)"/>
    <property type="match status" value="1"/>
</dbReference>